<proteinExistence type="predicted"/>
<sequence length="69" mass="7925">MASIQSWRVTKLYILLLASLLVFAQVPFFMVFFIYKEYVPQKHIYAVFVTGIAVVFECIATDILVFVTA</sequence>
<gene>
    <name evidence="2" type="ORF">GBAR_LOCUS10679</name>
</gene>
<keyword evidence="1" id="KW-0812">Transmembrane</keyword>
<evidence type="ECO:0000313" key="3">
    <source>
        <dbReference type="Proteomes" id="UP001174909"/>
    </source>
</evidence>
<evidence type="ECO:0000313" key="2">
    <source>
        <dbReference type="EMBL" id="CAI8017631.1"/>
    </source>
</evidence>
<feature type="transmembrane region" description="Helical" evidence="1">
    <location>
        <begin position="47"/>
        <end position="67"/>
    </location>
</feature>
<dbReference type="Proteomes" id="UP001174909">
    <property type="component" value="Unassembled WGS sequence"/>
</dbReference>
<name>A0AA35RWP3_GEOBA</name>
<feature type="transmembrane region" description="Helical" evidence="1">
    <location>
        <begin position="12"/>
        <end position="35"/>
    </location>
</feature>
<dbReference type="EMBL" id="CASHTH010001645">
    <property type="protein sequence ID" value="CAI8017631.1"/>
    <property type="molecule type" value="Genomic_DNA"/>
</dbReference>
<dbReference type="AlphaFoldDB" id="A0AA35RWP3"/>
<keyword evidence="1" id="KW-0472">Membrane</keyword>
<reference evidence="2" key="1">
    <citation type="submission" date="2023-03" db="EMBL/GenBank/DDBJ databases">
        <authorList>
            <person name="Steffen K."/>
            <person name="Cardenas P."/>
        </authorList>
    </citation>
    <scope>NUCLEOTIDE SEQUENCE</scope>
</reference>
<keyword evidence="1" id="KW-1133">Transmembrane helix</keyword>
<organism evidence="2 3">
    <name type="scientific">Geodia barretti</name>
    <name type="common">Barrett's horny sponge</name>
    <dbReference type="NCBI Taxonomy" id="519541"/>
    <lineage>
        <taxon>Eukaryota</taxon>
        <taxon>Metazoa</taxon>
        <taxon>Porifera</taxon>
        <taxon>Demospongiae</taxon>
        <taxon>Heteroscleromorpha</taxon>
        <taxon>Tetractinellida</taxon>
        <taxon>Astrophorina</taxon>
        <taxon>Geodiidae</taxon>
        <taxon>Geodia</taxon>
    </lineage>
</organism>
<protein>
    <submittedName>
        <fullName evidence="2">Uncharacterized protein</fullName>
    </submittedName>
</protein>
<keyword evidence="3" id="KW-1185">Reference proteome</keyword>
<comment type="caution">
    <text evidence="2">The sequence shown here is derived from an EMBL/GenBank/DDBJ whole genome shotgun (WGS) entry which is preliminary data.</text>
</comment>
<evidence type="ECO:0000256" key="1">
    <source>
        <dbReference type="SAM" id="Phobius"/>
    </source>
</evidence>
<accession>A0AA35RWP3</accession>